<dbReference type="Pfam" id="PF01094">
    <property type="entry name" value="ANF_receptor"/>
    <property type="match status" value="1"/>
</dbReference>
<dbReference type="SUPFAM" id="SSF53822">
    <property type="entry name" value="Periplasmic binding protein-like I"/>
    <property type="match status" value="1"/>
</dbReference>
<keyword evidence="11" id="KW-1015">Disulfide bond</keyword>
<dbReference type="PRINTS" id="PR01177">
    <property type="entry name" value="GABAB1RECPTR"/>
</dbReference>
<keyword evidence="12" id="KW-0675">Receptor</keyword>
<keyword evidence="2" id="KW-1003">Cell membrane</keyword>
<keyword evidence="10 17" id="KW-0472">Membrane</keyword>
<evidence type="ECO:0000256" key="7">
    <source>
        <dbReference type="ARBA" id="ARBA00023018"/>
    </source>
</evidence>
<dbReference type="CDD" id="cd06366">
    <property type="entry name" value="PBP1_GABAb_receptor"/>
    <property type="match status" value="1"/>
</dbReference>
<dbReference type="KEGG" id="tad:TRIADDRAFT_59025"/>
<dbReference type="OrthoDB" id="17569at2759"/>
<dbReference type="PhylomeDB" id="B3S4B6"/>
<dbReference type="FunFam" id="3.40.50.2300:FF:000072">
    <property type="entry name" value="Gamma-aminobutyric acid type B receptor subunit 2"/>
    <property type="match status" value="2"/>
</dbReference>
<evidence type="ECO:0000256" key="3">
    <source>
        <dbReference type="ARBA" id="ARBA00022553"/>
    </source>
</evidence>
<evidence type="ECO:0000256" key="15">
    <source>
        <dbReference type="ARBA" id="ARBA00023257"/>
    </source>
</evidence>
<feature type="transmembrane region" description="Helical" evidence="17">
    <location>
        <begin position="406"/>
        <end position="431"/>
    </location>
</feature>
<dbReference type="EMBL" id="DS985249">
    <property type="protein sequence ID" value="EDV22611.1"/>
    <property type="molecule type" value="Genomic_DNA"/>
</dbReference>
<evidence type="ECO:0000256" key="11">
    <source>
        <dbReference type="ARBA" id="ARBA00023157"/>
    </source>
</evidence>
<evidence type="ECO:0000259" key="18">
    <source>
        <dbReference type="PROSITE" id="PS50259"/>
    </source>
</evidence>
<keyword evidence="14" id="KW-0807">Transducer</keyword>
<feature type="transmembrane region" description="Helical" evidence="17">
    <location>
        <begin position="580"/>
        <end position="601"/>
    </location>
</feature>
<keyword evidence="15" id="KW-0628">Postsynaptic cell membrane</keyword>
<proteinExistence type="inferred from homology"/>
<keyword evidence="6 17" id="KW-1133">Transmembrane helix</keyword>
<gene>
    <name evidence="19" type="ORF">TRIADDRAFT_59025</name>
</gene>
<dbReference type="RefSeq" id="XP_002115155.1">
    <property type="nucleotide sequence ID" value="XM_002115119.1"/>
</dbReference>
<evidence type="ECO:0000256" key="12">
    <source>
        <dbReference type="ARBA" id="ARBA00023170"/>
    </source>
</evidence>
<feature type="domain" description="G-protein coupled receptors family 3 profile" evidence="18">
    <location>
        <begin position="406"/>
        <end position="672"/>
    </location>
</feature>
<dbReference type="GO" id="GO:0007214">
    <property type="term" value="P:gamma-aminobutyric acid signaling pathway"/>
    <property type="evidence" value="ECO:0000318"/>
    <property type="project" value="GO_Central"/>
</dbReference>
<dbReference type="InterPro" id="IPR001828">
    <property type="entry name" value="ANF_lig-bd_rcpt"/>
</dbReference>
<dbReference type="GO" id="GO:0004965">
    <property type="term" value="F:G protein-coupled GABA receptor activity"/>
    <property type="evidence" value="ECO:0000318"/>
    <property type="project" value="GO_Central"/>
</dbReference>
<dbReference type="GeneID" id="6756367"/>
<evidence type="ECO:0000256" key="13">
    <source>
        <dbReference type="ARBA" id="ARBA00023180"/>
    </source>
</evidence>
<dbReference type="eggNOG" id="KOG1055">
    <property type="taxonomic scope" value="Eukaryota"/>
</dbReference>
<keyword evidence="8" id="KW-0297">G-protein coupled receptor</keyword>
<dbReference type="Pfam" id="PF00003">
    <property type="entry name" value="7tm_3"/>
    <property type="match status" value="1"/>
</dbReference>
<dbReference type="GO" id="GO:0045211">
    <property type="term" value="C:postsynaptic membrane"/>
    <property type="evidence" value="ECO:0007669"/>
    <property type="project" value="UniProtKB-SubCell"/>
</dbReference>
<evidence type="ECO:0000256" key="17">
    <source>
        <dbReference type="SAM" id="Phobius"/>
    </source>
</evidence>
<evidence type="ECO:0000256" key="5">
    <source>
        <dbReference type="ARBA" id="ARBA00022729"/>
    </source>
</evidence>
<dbReference type="GO" id="GO:0038039">
    <property type="term" value="C:G protein-coupled receptor heterodimeric complex"/>
    <property type="evidence" value="ECO:0000318"/>
    <property type="project" value="GO_Central"/>
</dbReference>
<protein>
    <recommendedName>
        <fullName evidence="18">G-protein coupled receptors family 3 profile domain-containing protein</fullName>
    </recommendedName>
</protein>
<dbReference type="CDD" id="cd15047">
    <property type="entry name" value="7tmC_GABA-B-like"/>
    <property type="match status" value="1"/>
</dbReference>
<organism evidence="19 20">
    <name type="scientific">Trichoplax adhaerens</name>
    <name type="common">Trichoplax reptans</name>
    <dbReference type="NCBI Taxonomy" id="10228"/>
    <lineage>
        <taxon>Eukaryota</taxon>
        <taxon>Metazoa</taxon>
        <taxon>Placozoa</taxon>
        <taxon>Uniplacotomia</taxon>
        <taxon>Trichoplacea</taxon>
        <taxon>Trichoplacidae</taxon>
        <taxon>Trichoplax</taxon>
    </lineage>
</organism>
<dbReference type="InParanoid" id="B3S4B6"/>
<keyword evidence="3" id="KW-0597">Phosphoprotein</keyword>
<dbReference type="PANTHER" id="PTHR10519">
    <property type="entry name" value="GABA-B RECEPTOR"/>
    <property type="match status" value="1"/>
</dbReference>
<keyword evidence="7" id="KW-0770">Synapse</keyword>
<evidence type="ECO:0000256" key="6">
    <source>
        <dbReference type="ARBA" id="ARBA00022989"/>
    </source>
</evidence>
<dbReference type="STRING" id="10228.B3S4B6"/>
<dbReference type="PROSITE" id="PS50259">
    <property type="entry name" value="G_PROTEIN_RECEP_F3_4"/>
    <property type="match status" value="1"/>
</dbReference>
<dbReference type="Gene3D" id="3.40.50.2300">
    <property type="match status" value="2"/>
</dbReference>
<evidence type="ECO:0000256" key="14">
    <source>
        <dbReference type="ARBA" id="ARBA00023224"/>
    </source>
</evidence>
<name>B3S4B6_TRIAD</name>
<dbReference type="InterPro" id="IPR002455">
    <property type="entry name" value="GPCR3_GABA-B"/>
</dbReference>
<dbReference type="OMA" id="NTHEVLY"/>
<keyword evidence="5" id="KW-0732">Signal</keyword>
<feature type="transmembrane region" description="Helical" evidence="17">
    <location>
        <begin position="474"/>
        <end position="501"/>
    </location>
</feature>
<evidence type="ECO:0000256" key="16">
    <source>
        <dbReference type="ARBA" id="ARBA00034104"/>
    </source>
</evidence>
<feature type="transmembrane region" description="Helical" evidence="17">
    <location>
        <begin position="443"/>
        <end position="462"/>
    </location>
</feature>
<evidence type="ECO:0000256" key="4">
    <source>
        <dbReference type="ARBA" id="ARBA00022692"/>
    </source>
</evidence>
<dbReference type="AlphaFoldDB" id="B3S4B6"/>
<dbReference type="Proteomes" id="UP000009022">
    <property type="component" value="Unassembled WGS sequence"/>
</dbReference>
<evidence type="ECO:0000256" key="2">
    <source>
        <dbReference type="ARBA" id="ARBA00022475"/>
    </source>
</evidence>
<dbReference type="InterPro" id="IPR017978">
    <property type="entry name" value="GPCR_3_C"/>
</dbReference>
<keyword evidence="4 17" id="KW-0812">Transmembrane</keyword>
<evidence type="ECO:0000256" key="8">
    <source>
        <dbReference type="ARBA" id="ARBA00023040"/>
    </source>
</evidence>
<evidence type="ECO:0000256" key="10">
    <source>
        <dbReference type="ARBA" id="ARBA00023136"/>
    </source>
</evidence>
<evidence type="ECO:0000256" key="9">
    <source>
        <dbReference type="ARBA" id="ARBA00023054"/>
    </source>
</evidence>
<dbReference type="PRINTS" id="PR01176">
    <property type="entry name" value="GABABRECEPTR"/>
</dbReference>
<keyword evidence="9" id="KW-0175">Coiled coil</keyword>
<dbReference type="InterPro" id="IPR028082">
    <property type="entry name" value="Peripla_BP_I"/>
</dbReference>
<reference evidence="19 20" key="1">
    <citation type="journal article" date="2008" name="Nature">
        <title>The Trichoplax genome and the nature of placozoans.</title>
        <authorList>
            <person name="Srivastava M."/>
            <person name="Begovic E."/>
            <person name="Chapman J."/>
            <person name="Putnam N.H."/>
            <person name="Hellsten U."/>
            <person name="Kawashima T."/>
            <person name="Kuo A."/>
            <person name="Mitros T."/>
            <person name="Salamov A."/>
            <person name="Carpenter M.L."/>
            <person name="Signorovitch A.Y."/>
            <person name="Moreno M.A."/>
            <person name="Kamm K."/>
            <person name="Grimwood J."/>
            <person name="Schmutz J."/>
            <person name="Shapiro H."/>
            <person name="Grigoriev I.V."/>
            <person name="Buss L.W."/>
            <person name="Schierwater B."/>
            <person name="Dellaporta S.L."/>
            <person name="Rokhsar D.S."/>
        </authorList>
    </citation>
    <scope>NUCLEOTIDE SEQUENCE [LARGE SCALE GENOMIC DNA]</scope>
    <source>
        <strain evidence="19 20">Grell-BS-1999</strain>
    </source>
</reference>
<feature type="transmembrane region" description="Helical" evidence="17">
    <location>
        <begin position="644"/>
        <end position="666"/>
    </location>
</feature>
<comment type="similarity">
    <text evidence="1">Belongs to the G-protein coupled receptor 3 family. GABA-B receptor subfamily.</text>
</comment>
<feature type="transmembrane region" description="Helical" evidence="17">
    <location>
        <begin position="522"/>
        <end position="543"/>
    </location>
</feature>
<keyword evidence="13" id="KW-0325">Glycoprotein</keyword>
<keyword evidence="20" id="KW-1185">Reference proteome</keyword>
<comment type="subcellular location">
    <subcellularLocation>
        <location evidence="16">Postsynaptic cell membrane</location>
        <topology evidence="16">Multi-pass membrane protein</topology>
    </subcellularLocation>
</comment>
<dbReference type="HOGENOM" id="CLU_005240_2_0_1"/>
<feature type="transmembrane region" description="Helical" evidence="17">
    <location>
        <begin position="621"/>
        <end position="638"/>
    </location>
</feature>
<evidence type="ECO:0000313" key="20">
    <source>
        <dbReference type="Proteomes" id="UP000009022"/>
    </source>
</evidence>
<sequence>MALRDINNRSDILPGYKLDVIIKDTKHNSFHAVKEFFDLVSKPPKKYLIYGPIQSANCEAVAPITKYWNLITFSPSATSMKLANKKTYSNFFRTSISDFSYNPARIAVMKHFNWTRIGLISQVTDLFTYAAKDLEKLASREDIQVVSSESFTDDPTFTISQLKEKDVRIIVLNAYPAQILQVLCSAYLYKLYGAQYVWFLPGWFFENWIFDNYRPKTFNYNCTMAQLLEVADYYIAFKGVTLPRLSEPRLAGYTAEGFNKEYINFGDKIHLSGSYTYAYDAAWTIALALNRTREILQRNYSRSLDDFNYNDSTTMNILQRAINDVQFIGVSGKIVFQDGNRLGNVRIMQYQRKVYINYTVTVGFYDVFEKKLFFSNYKNKITFKGNYTPVDHAKRIIRRLSVGKEIFAIFATLSSLGTLLSLFMITFNVTYRSVRQVKITSPRVNVMLLLGCVLCYLSVILLGLDWNLISSKTFIASCTAAVWLLSIGFTLGFGSLFWKTWRVYAIYKSKSPKRKIIRDIHILPRLAVLLVIDIIILSLWQIIDPMRTIENSILSKHTSSIGDYEITSITMVCQSVNMPIWLGVIYGYKFVLMIFGAFLAWETRHVNIQEINDSKLIGLSIYNVALLCTVGVILYQFTTAEPSTSYSIVSSFIIFCNTVTICIIFIPMIRNVKEGRDVTSFYANRTNKVRSNTKEGINGTINTVDVTTYKREIEQQNEIVYKLKQFILANNINVQESEEIRSLFST</sequence>
<dbReference type="PANTHER" id="PTHR10519:SF74">
    <property type="entry name" value="GAMMA-AMINOBUTYRIC ACID TYPE B RECEPTOR SUBUNIT 2"/>
    <property type="match status" value="1"/>
</dbReference>
<dbReference type="CTD" id="6756367"/>
<evidence type="ECO:0000256" key="1">
    <source>
        <dbReference type="ARBA" id="ARBA00008991"/>
    </source>
</evidence>
<evidence type="ECO:0000313" key="19">
    <source>
        <dbReference type="EMBL" id="EDV22611.1"/>
    </source>
</evidence>
<accession>B3S4B6</accession>